<evidence type="ECO:0000313" key="24">
    <source>
        <dbReference type="Proteomes" id="UP000440732"/>
    </source>
</evidence>
<evidence type="ECO:0000313" key="23">
    <source>
        <dbReference type="Proteomes" id="UP000440367"/>
    </source>
</evidence>
<keyword evidence="8" id="KW-0472">Membrane</keyword>
<protein>
    <recommendedName>
        <fullName evidence="6">Elicitin</fullName>
    </recommendedName>
</protein>
<dbReference type="Proteomes" id="UP000440732">
    <property type="component" value="Unassembled WGS sequence"/>
</dbReference>
<feature type="transmembrane region" description="Helical" evidence="8">
    <location>
        <begin position="163"/>
        <end position="183"/>
    </location>
</feature>
<keyword evidence="9" id="KW-0732">Signal</keyword>
<comment type="similarity">
    <text evidence="2 6">Belongs to the elicitin family.</text>
</comment>
<evidence type="ECO:0000313" key="27">
    <source>
        <dbReference type="Proteomes" id="UP000476176"/>
    </source>
</evidence>
<dbReference type="EMBL" id="QXFY01001678">
    <property type="protein sequence ID" value="KAE9311998.1"/>
    <property type="molecule type" value="Genomic_DNA"/>
</dbReference>
<dbReference type="GO" id="GO:0005576">
    <property type="term" value="C:extracellular region"/>
    <property type="evidence" value="ECO:0007669"/>
    <property type="project" value="UniProtKB-SubCell"/>
</dbReference>
<dbReference type="EMBL" id="QXGE01001664">
    <property type="protein sequence ID" value="KAE9289747.1"/>
    <property type="molecule type" value="Genomic_DNA"/>
</dbReference>
<dbReference type="EMBL" id="QXFX01003525">
    <property type="protein sequence ID" value="KAE9068490.1"/>
    <property type="molecule type" value="Genomic_DNA"/>
</dbReference>
<dbReference type="Proteomes" id="UP000429523">
    <property type="component" value="Unassembled WGS sequence"/>
</dbReference>
<dbReference type="Proteomes" id="UP000437068">
    <property type="component" value="Unassembled WGS sequence"/>
</dbReference>
<evidence type="ECO:0000313" key="16">
    <source>
        <dbReference type="EMBL" id="KAE9198501.1"/>
    </source>
</evidence>
<dbReference type="AlphaFoldDB" id="A0A6A3SC18"/>
<sequence>MKTAILSALAVAGAIGVAFSATTCDLAEIKTTLMANATIAAELTPAAAKCETDTGVDIFAITAFPTKETALKFQLSDKGCSPAINLVTRTVNINTRCTIEVNGTVVIYGDLISDFLAGKTGNESDSGSGSVEAPSESASGSESESESGSSSTASTNSTTTSDAATTALSFVTFGAIAAIAVALR</sequence>
<dbReference type="InterPro" id="IPR002200">
    <property type="entry name" value="Elicitin"/>
</dbReference>
<evidence type="ECO:0000313" key="22">
    <source>
        <dbReference type="Proteomes" id="UP000437068"/>
    </source>
</evidence>
<evidence type="ECO:0000313" key="15">
    <source>
        <dbReference type="EMBL" id="KAE9187244.1"/>
    </source>
</evidence>
<dbReference type="InterPro" id="IPR036470">
    <property type="entry name" value="Elicitin_sf"/>
</dbReference>
<evidence type="ECO:0000313" key="28">
    <source>
        <dbReference type="Proteomes" id="UP000486351"/>
    </source>
</evidence>
<gene>
    <name evidence="18" type="ORF">PF001_g19889</name>
    <name evidence="17" type="ORF">PF002_g4241</name>
    <name evidence="16" type="ORF">PF004_g19525</name>
    <name evidence="15" type="ORF">PF005_g20528</name>
    <name evidence="13" type="ORF">PF006_g19737</name>
    <name evidence="14" type="ORF">PF007_g3742</name>
    <name evidence="19" type="ORF">PF008_g20063</name>
    <name evidence="10" type="ORF">PF009_g21565</name>
    <name evidence="12" type="ORF">PF010_g27043</name>
    <name evidence="11" type="ORF">PF011_g19544</name>
</gene>
<evidence type="ECO:0000313" key="10">
    <source>
        <dbReference type="EMBL" id="KAE8928286.1"/>
    </source>
</evidence>
<evidence type="ECO:0000256" key="2">
    <source>
        <dbReference type="ARBA" id="ARBA00009544"/>
    </source>
</evidence>
<comment type="caution">
    <text evidence="13">The sequence shown here is derived from an EMBL/GenBank/DDBJ whole genome shotgun (WGS) entry which is preliminary data.</text>
</comment>
<dbReference type="EMBL" id="QXFW01001665">
    <property type="protein sequence ID" value="KAE8987527.1"/>
    <property type="molecule type" value="Genomic_DNA"/>
</dbReference>
<feature type="signal peptide" evidence="9">
    <location>
        <begin position="1"/>
        <end position="20"/>
    </location>
</feature>
<organism evidence="13 24">
    <name type="scientific">Phytophthora fragariae</name>
    <dbReference type="NCBI Taxonomy" id="53985"/>
    <lineage>
        <taxon>Eukaryota</taxon>
        <taxon>Sar</taxon>
        <taxon>Stramenopiles</taxon>
        <taxon>Oomycota</taxon>
        <taxon>Peronosporomycetes</taxon>
        <taxon>Peronosporales</taxon>
        <taxon>Peronosporaceae</taxon>
        <taxon>Phytophthora</taxon>
    </lineage>
</organism>
<feature type="chain" id="PRO_5033874161" description="Elicitin" evidence="9">
    <location>
        <begin position="21"/>
        <end position="184"/>
    </location>
</feature>
<evidence type="ECO:0000256" key="8">
    <source>
        <dbReference type="SAM" id="Phobius"/>
    </source>
</evidence>
<evidence type="ECO:0000313" key="25">
    <source>
        <dbReference type="Proteomes" id="UP000441208"/>
    </source>
</evidence>
<comment type="subcellular location">
    <subcellularLocation>
        <location evidence="1 6">Secreted</location>
    </subcellularLocation>
</comment>
<evidence type="ECO:0000256" key="4">
    <source>
        <dbReference type="ARBA" id="ARBA00022978"/>
    </source>
</evidence>
<evidence type="ECO:0000256" key="6">
    <source>
        <dbReference type="RuleBase" id="RU368111"/>
    </source>
</evidence>
<evidence type="ECO:0000256" key="7">
    <source>
        <dbReference type="SAM" id="MobiDB-lite"/>
    </source>
</evidence>
<evidence type="ECO:0000313" key="26">
    <source>
        <dbReference type="Proteomes" id="UP000460718"/>
    </source>
</evidence>
<dbReference type="Proteomes" id="UP000433483">
    <property type="component" value="Unassembled WGS sequence"/>
</dbReference>
<dbReference type="EMBL" id="QXGC01001659">
    <property type="protein sequence ID" value="KAE9198501.1"/>
    <property type="molecule type" value="Genomic_DNA"/>
</dbReference>
<dbReference type="EMBL" id="QXFZ01000114">
    <property type="protein sequence ID" value="KAE9132399.1"/>
    <property type="molecule type" value="Genomic_DNA"/>
</dbReference>
<evidence type="ECO:0000313" key="20">
    <source>
        <dbReference type="Proteomes" id="UP000429523"/>
    </source>
</evidence>
<dbReference type="Proteomes" id="UP000440367">
    <property type="component" value="Unassembled WGS sequence"/>
</dbReference>
<evidence type="ECO:0000256" key="5">
    <source>
        <dbReference type="ARBA" id="ARBA00023157"/>
    </source>
</evidence>
<evidence type="ECO:0000313" key="13">
    <source>
        <dbReference type="EMBL" id="KAE9113447.1"/>
    </source>
</evidence>
<dbReference type="EMBL" id="QXGD01000129">
    <property type="protein sequence ID" value="KAE9251592.1"/>
    <property type="molecule type" value="Genomic_DNA"/>
</dbReference>
<keyword evidence="5 6" id="KW-1015">Disulfide bond</keyword>
<evidence type="ECO:0000313" key="12">
    <source>
        <dbReference type="EMBL" id="KAE9068490.1"/>
    </source>
</evidence>
<evidence type="ECO:0000313" key="21">
    <source>
        <dbReference type="Proteomes" id="UP000433483"/>
    </source>
</evidence>
<evidence type="ECO:0000256" key="3">
    <source>
        <dbReference type="ARBA" id="ARBA00022525"/>
    </source>
</evidence>
<evidence type="ECO:0000313" key="18">
    <source>
        <dbReference type="EMBL" id="KAE9289747.1"/>
    </source>
</evidence>
<dbReference type="EMBL" id="QXGF01001707">
    <property type="protein sequence ID" value="KAE8928286.1"/>
    <property type="molecule type" value="Genomic_DNA"/>
</dbReference>
<evidence type="ECO:0000256" key="9">
    <source>
        <dbReference type="SAM" id="SignalP"/>
    </source>
</evidence>
<dbReference type="Pfam" id="PF00964">
    <property type="entry name" value="Elicitin"/>
    <property type="match status" value="1"/>
</dbReference>
<feature type="region of interest" description="Disordered" evidence="7">
    <location>
        <begin position="121"/>
        <end position="161"/>
    </location>
</feature>
<dbReference type="EMBL" id="QXGA01001662">
    <property type="protein sequence ID" value="KAE9113447.1"/>
    <property type="molecule type" value="Genomic_DNA"/>
</dbReference>
<keyword evidence="8" id="KW-0812">Transmembrane</keyword>
<proteinExistence type="inferred from homology"/>
<dbReference type="Proteomes" id="UP000441208">
    <property type="component" value="Unassembled WGS sequence"/>
</dbReference>
<evidence type="ECO:0000313" key="17">
    <source>
        <dbReference type="EMBL" id="KAE9251592.1"/>
    </source>
</evidence>
<evidence type="ECO:0000313" key="11">
    <source>
        <dbReference type="EMBL" id="KAE8987527.1"/>
    </source>
</evidence>
<keyword evidence="4 6" id="KW-0928">Hypersensitive response elicitation</keyword>
<feature type="compositionally biased region" description="Low complexity" evidence="7">
    <location>
        <begin position="126"/>
        <end position="161"/>
    </location>
</feature>
<accession>A0A6A3SC18</accession>
<comment type="function">
    <text evidence="6">Induces local and distal defense responses (incompatible hypersensitive reaction) in plants from the solanaceae and cruciferae families. Elicits leaf necrosis and causes the accumulation of pathogenesis-related proteins. Might interact with the lipidic molecules of the plasma membrane.</text>
</comment>
<dbReference type="EMBL" id="QXGB01001670">
    <property type="protein sequence ID" value="KAE9187244.1"/>
    <property type="molecule type" value="Genomic_DNA"/>
</dbReference>
<dbReference type="Proteomes" id="UP000488956">
    <property type="component" value="Unassembled WGS sequence"/>
</dbReference>
<keyword evidence="8" id="KW-1133">Transmembrane helix</keyword>
<dbReference type="Gene3D" id="1.10.239.10">
    <property type="entry name" value="Elicitin domain"/>
    <property type="match status" value="1"/>
</dbReference>
<keyword evidence="3 6" id="KW-0964">Secreted</keyword>
<dbReference type="Proteomes" id="UP000460718">
    <property type="component" value="Unassembled WGS sequence"/>
</dbReference>
<dbReference type="GO" id="GO:0052040">
    <property type="term" value="P:symbiont-mediated perturbation of host programmed cell death"/>
    <property type="evidence" value="ECO:0007669"/>
    <property type="project" value="UniProtKB-UniRule"/>
</dbReference>
<evidence type="ECO:0000256" key="1">
    <source>
        <dbReference type="ARBA" id="ARBA00004613"/>
    </source>
</evidence>
<dbReference type="Proteomes" id="UP000486351">
    <property type="component" value="Unassembled WGS sequence"/>
</dbReference>
<keyword evidence="21" id="KW-1185">Reference proteome</keyword>
<evidence type="ECO:0000313" key="19">
    <source>
        <dbReference type="EMBL" id="KAE9311998.1"/>
    </source>
</evidence>
<reference evidence="20 21" key="1">
    <citation type="submission" date="2018-08" db="EMBL/GenBank/DDBJ databases">
        <title>Genomic investigation of the strawberry pathogen Phytophthora fragariae indicates pathogenicity is determined by transcriptional variation in three key races.</title>
        <authorList>
            <person name="Adams T.M."/>
            <person name="Armitage A.D."/>
            <person name="Sobczyk M.K."/>
            <person name="Bates H.J."/>
            <person name="Dunwell J.M."/>
            <person name="Nellist C.F."/>
            <person name="Harrison R.J."/>
        </authorList>
    </citation>
    <scope>NUCLEOTIDE SEQUENCE [LARGE SCALE GENOMIC DNA]</scope>
    <source>
        <strain evidence="18 22">A4</strain>
        <strain evidence="17 23">BC-1</strain>
        <strain evidence="16 27">BC-23</strain>
        <strain evidence="15 21">NOV-27</strain>
        <strain evidence="13 24">NOV-5</strain>
        <strain evidence="14 25">NOV-71</strain>
        <strain evidence="19 28">NOV-77</strain>
        <strain evidence="10 20">NOV-9</strain>
        <strain evidence="12 29">ONT-3</strain>
        <strain evidence="11 26">SCRP245</strain>
    </source>
</reference>
<dbReference type="Proteomes" id="UP000476176">
    <property type="component" value="Unassembled WGS sequence"/>
</dbReference>
<evidence type="ECO:0000313" key="29">
    <source>
        <dbReference type="Proteomes" id="UP000488956"/>
    </source>
</evidence>
<dbReference type="OrthoDB" id="127256at2759"/>
<evidence type="ECO:0000313" key="14">
    <source>
        <dbReference type="EMBL" id="KAE9132399.1"/>
    </source>
</evidence>
<name>A0A6A3SC18_9STRA</name>